<evidence type="ECO:0000259" key="1">
    <source>
        <dbReference type="Pfam" id="PF01467"/>
    </source>
</evidence>
<evidence type="ECO:0000313" key="3">
    <source>
        <dbReference type="Proteomes" id="UP000276223"/>
    </source>
</evidence>
<dbReference type="EMBL" id="RJVA01000014">
    <property type="protein sequence ID" value="ROQ90706.1"/>
    <property type="molecule type" value="Genomic_DNA"/>
</dbReference>
<dbReference type="InterPro" id="IPR004821">
    <property type="entry name" value="Cyt_trans-like"/>
</dbReference>
<evidence type="ECO:0000313" key="2">
    <source>
        <dbReference type="EMBL" id="ROQ90706.1"/>
    </source>
</evidence>
<organism evidence="2 3">
    <name type="scientific">Desulfosoma caldarium</name>
    <dbReference type="NCBI Taxonomy" id="610254"/>
    <lineage>
        <taxon>Bacteria</taxon>
        <taxon>Pseudomonadati</taxon>
        <taxon>Thermodesulfobacteriota</taxon>
        <taxon>Syntrophobacteria</taxon>
        <taxon>Syntrophobacterales</taxon>
        <taxon>Syntrophobacteraceae</taxon>
        <taxon>Desulfosoma</taxon>
    </lineage>
</organism>
<dbReference type="SUPFAM" id="SSF52374">
    <property type="entry name" value="Nucleotidylyl transferase"/>
    <property type="match status" value="1"/>
</dbReference>
<name>A0A3N1UUB1_9BACT</name>
<dbReference type="Proteomes" id="UP000276223">
    <property type="component" value="Unassembled WGS sequence"/>
</dbReference>
<dbReference type="InterPro" id="IPR014729">
    <property type="entry name" value="Rossmann-like_a/b/a_fold"/>
</dbReference>
<reference evidence="2 3" key="1">
    <citation type="submission" date="2018-11" db="EMBL/GenBank/DDBJ databases">
        <title>Genomic Encyclopedia of Type Strains, Phase IV (KMG-IV): sequencing the most valuable type-strain genomes for metagenomic binning, comparative biology and taxonomic classification.</title>
        <authorList>
            <person name="Goeker M."/>
        </authorList>
    </citation>
    <scope>NUCLEOTIDE SEQUENCE [LARGE SCALE GENOMIC DNA]</scope>
    <source>
        <strain evidence="2 3">DSM 22027</strain>
    </source>
</reference>
<keyword evidence="3" id="KW-1185">Reference proteome</keyword>
<dbReference type="Pfam" id="PF01467">
    <property type="entry name" value="CTP_transf_like"/>
    <property type="match status" value="1"/>
</dbReference>
<accession>A0A3N1UUB1</accession>
<proteinExistence type="predicted"/>
<keyword evidence="2" id="KW-0548">Nucleotidyltransferase</keyword>
<gene>
    <name evidence="2" type="ORF">EDC27_2595</name>
</gene>
<keyword evidence="2" id="KW-0808">Transferase</keyword>
<dbReference type="RefSeq" id="WP_245994566.1">
    <property type="nucleotide sequence ID" value="NZ_RJVA01000014.1"/>
</dbReference>
<dbReference type="Gene3D" id="3.40.50.620">
    <property type="entry name" value="HUPs"/>
    <property type="match status" value="1"/>
</dbReference>
<comment type="caution">
    <text evidence="2">The sequence shown here is derived from an EMBL/GenBank/DDBJ whole genome shotgun (WGS) entry which is preliminary data.</text>
</comment>
<dbReference type="AlphaFoldDB" id="A0A3N1UUB1"/>
<feature type="domain" description="Cytidyltransferase-like" evidence="1">
    <location>
        <begin position="16"/>
        <end position="160"/>
    </location>
</feature>
<sequence length="198" mass="22764">MKSDNAMTVLAPCGVIHGRFQILHLDHLRYLLAGKALCEHLVVGITNPEPQLMAYDETDPSRSDPAANPLTYYERLLMVRLALKSSGVSLDDFTIVPFPVNFPDRYHHYVPMDAVFFLTIYDDWGRKKLAMFQSLGLHTHVLWEKPPHEKGLRASDVRRRIRDNLPWEHLVPPSTAQLVHAWNLVERLRSIHSRTVTP</sequence>
<dbReference type="GO" id="GO:0016779">
    <property type="term" value="F:nucleotidyltransferase activity"/>
    <property type="evidence" value="ECO:0007669"/>
    <property type="project" value="UniProtKB-KW"/>
</dbReference>
<protein>
    <submittedName>
        <fullName evidence="2">Nicotinamide-nucleotide adenylyltransferase</fullName>
    </submittedName>
</protein>